<name>A0A0B0NBX1_GOSAR</name>
<dbReference type="EMBL" id="JRRC01501404">
    <property type="protein sequence ID" value="KHG08576.1"/>
    <property type="molecule type" value="Genomic_DNA"/>
</dbReference>
<proteinExistence type="predicted"/>
<organism evidence="1 2">
    <name type="scientific">Gossypium arboreum</name>
    <name type="common">Tree cotton</name>
    <name type="synonym">Gossypium nanking</name>
    <dbReference type="NCBI Taxonomy" id="29729"/>
    <lineage>
        <taxon>Eukaryota</taxon>
        <taxon>Viridiplantae</taxon>
        <taxon>Streptophyta</taxon>
        <taxon>Embryophyta</taxon>
        <taxon>Tracheophyta</taxon>
        <taxon>Spermatophyta</taxon>
        <taxon>Magnoliopsida</taxon>
        <taxon>eudicotyledons</taxon>
        <taxon>Gunneridae</taxon>
        <taxon>Pentapetalae</taxon>
        <taxon>rosids</taxon>
        <taxon>malvids</taxon>
        <taxon>Malvales</taxon>
        <taxon>Malvaceae</taxon>
        <taxon>Malvoideae</taxon>
        <taxon>Gossypium</taxon>
    </lineage>
</organism>
<gene>
    <name evidence="1" type="ORF">F383_35426</name>
</gene>
<dbReference type="Proteomes" id="UP000032142">
    <property type="component" value="Unassembled WGS sequence"/>
</dbReference>
<keyword evidence="2" id="KW-1185">Reference proteome</keyword>
<evidence type="ECO:0000313" key="2">
    <source>
        <dbReference type="Proteomes" id="UP000032142"/>
    </source>
</evidence>
<sequence>MLHTVSHTSVWLAVQYNTRVCDLAVLHKSIHPLVFTRPSTQACPQLCDTSQYVCPISNGLRHGRVWSRVRHTAYSHRRVAPIWLKFF</sequence>
<evidence type="ECO:0000313" key="1">
    <source>
        <dbReference type="EMBL" id="KHG08576.1"/>
    </source>
</evidence>
<protein>
    <submittedName>
        <fullName evidence="1">Uncharacterized protein</fullName>
    </submittedName>
</protein>
<accession>A0A0B0NBX1</accession>
<comment type="caution">
    <text evidence="1">The sequence shown here is derived from an EMBL/GenBank/DDBJ whole genome shotgun (WGS) entry which is preliminary data.</text>
</comment>
<dbReference type="AlphaFoldDB" id="A0A0B0NBX1"/>
<reference evidence="2" key="1">
    <citation type="submission" date="2014-09" db="EMBL/GenBank/DDBJ databases">
        <authorList>
            <person name="Mudge J."/>
            <person name="Ramaraj T."/>
            <person name="Lindquist I.E."/>
            <person name="Bharti A.K."/>
            <person name="Sundararajan A."/>
            <person name="Cameron C.T."/>
            <person name="Woodward J.E."/>
            <person name="May G.D."/>
            <person name="Brubaker C."/>
            <person name="Broadhvest J."/>
            <person name="Wilkins T.A."/>
        </authorList>
    </citation>
    <scope>NUCLEOTIDE SEQUENCE</scope>
    <source>
        <strain evidence="2">cv. AKA8401</strain>
    </source>
</reference>